<evidence type="ECO:0000313" key="8">
    <source>
        <dbReference type="Proteomes" id="UP001235939"/>
    </source>
</evidence>
<organism evidence="7 8">
    <name type="scientific">Cordylochernes scorpioides</name>
    <dbReference type="NCBI Taxonomy" id="51811"/>
    <lineage>
        <taxon>Eukaryota</taxon>
        <taxon>Metazoa</taxon>
        <taxon>Ecdysozoa</taxon>
        <taxon>Arthropoda</taxon>
        <taxon>Chelicerata</taxon>
        <taxon>Arachnida</taxon>
        <taxon>Pseudoscorpiones</taxon>
        <taxon>Cheliferoidea</taxon>
        <taxon>Chernetidae</taxon>
        <taxon>Cordylochernes</taxon>
    </lineage>
</organism>
<keyword evidence="1 6" id="KW-0378">Hydrolase</keyword>
<gene>
    <name evidence="7" type="ORF">LAZ67_9002932</name>
</gene>
<evidence type="ECO:0000256" key="1">
    <source>
        <dbReference type="ARBA" id="ARBA00022801"/>
    </source>
</evidence>
<protein>
    <recommendedName>
        <fullName evidence="3 6">Queuosine 5'-phosphate N-glycosylase/hydrolase</fullName>
        <ecNumber evidence="6">3.2.2.-</ecNumber>
    </recommendedName>
    <alternativeName>
        <fullName evidence="4 6">Queuosine-nucleotide N-glycosylase/hydrolase</fullName>
    </alternativeName>
</protein>
<dbReference type="EC" id="3.2.2.-" evidence="6"/>
<evidence type="ECO:0000256" key="2">
    <source>
        <dbReference type="ARBA" id="ARBA00035119"/>
    </source>
</evidence>
<evidence type="ECO:0000256" key="3">
    <source>
        <dbReference type="ARBA" id="ARBA00035306"/>
    </source>
</evidence>
<dbReference type="InterPro" id="IPR019438">
    <property type="entry name" value="Q_salvage"/>
</dbReference>
<evidence type="ECO:0000313" key="7">
    <source>
        <dbReference type="EMBL" id="UYV72396.1"/>
    </source>
</evidence>
<dbReference type="Pfam" id="PF10343">
    <property type="entry name" value="Q_salvage"/>
    <property type="match status" value="2"/>
</dbReference>
<dbReference type="Proteomes" id="UP001235939">
    <property type="component" value="Chromosome 09"/>
</dbReference>
<dbReference type="PANTHER" id="PTHR21314:SF0">
    <property type="entry name" value="QUEUOSINE 5'-PHOSPHATE N-GLYCOSYLASE_HYDROLASE"/>
    <property type="match status" value="1"/>
</dbReference>
<accession>A0ABY6KU70</accession>
<evidence type="ECO:0000256" key="4">
    <source>
        <dbReference type="ARBA" id="ARBA00035393"/>
    </source>
</evidence>
<comment type="catalytic activity">
    <reaction evidence="5 6">
        <text>queuosine 5'-phosphate + H2O = queuine + D-ribose 5-phosphate</text>
        <dbReference type="Rhea" id="RHEA:75387"/>
        <dbReference type="ChEBI" id="CHEBI:15377"/>
        <dbReference type="ChEBI" id="CHEBI:17433"/>
        <dbReference type="ChEBI" id="CHEBI:78346"/>
        <dbReference type="ChEBI" id="CHEBI:194371"/>
    </reaction>
    <physiologicalReaction direction="left-to-right" evidence="5 6">
        <dbReference type="Rhea" id="RHEA:75388"/>
    </physiologicalReaction>
</comment>
<comment type="function">
    <text evidence="6">Catalyzes the hydrolysis of queuosine 5'-phosphate, releasing the nucleobase queuine (q). Is required for salvage of queuine from exogenous queuosine (Q) that is imported and then converted to queuosine 5'-phosphate intracellularly.</text>
</comment>
<evidence type="ECO:0000256" key="5">
    <source>
        <dbReference type="ARBA" id="ARBA00048204"/>
    </source>
</evidence>
<dbReference type="PANTHER" id="PTHR21314">
    <property type="entry name" value="QUEUOSINE 5'-PHOSPHATE N-GLYCOSYLASE_HYDROLASE-RELATED"/>
    <property type="match status" value="1"/>
</dbReference>
<comment type="similarity">
    <text evidence="2 6">Belongs to the QNG1 protein family.</text>
</comment>
<keyword evidence="8" id="KW-1185">Reference proteome</keyword>
<dbReference type="EMBL" id="CP092871">
    <property type="protein sequence ID" value="UYV72396.1"/>
    <property type="molecule type" value="Genomic_DNA"/>
</dbReference>
<evidence type="ECO:0000256" key="6">
    <source>
        <dbReference type="RuleBase" id="RU365002"/>
    </source>
</evidence>
<proteinExistence type="inferred from homology"/>
<reference evidence="7 8" key="1">
    <citation type="submission" date="2022-01" db="EMBL/GenBank/DDBJ databases">
        <title>A chromosomal length assembly of Cordylochernes scorpioides.</title>
        <authorList>
            <person name="Zeh D."/>
            <person name="Zeh J."/>
        </authorList>
    </citation>
    <scope>NUCLEOTIDE SEQUENCE [LARGE SCALE GENOMIC DNA]</scope>
    <source>
        <strain evidence="7">IN4F17</strain>
        <tissue evidence="7">Whole Body</tissue>
    </source>
</reference>
<name>A0ABY6KU70_9ARAC</name>
<sequence length="367" mass="41738">MPSIDTSTSLNPTNPCSHSLVSSIVEESFRTNKFNIKAWRQHELTPDNADSHAVDWIFAINAINFSFWSDSNPCNVKWDGKTYHGFYSLCAAFKRAESVTFTCLNFQVRTSVAHVHQEAGYSILLSLAHVVQAMIIMEGAPICDPQFYTSVSLEELQHLLRPTYGGPMPLLPLRHQLLKESGSILIQKYGGSFINCIKECDHSAEKLVKLLVDNFPSYRDEAVYEGQKVCRVSLYKRAQIVAADLWACFEGQGLGRFDDIDTLTMFADYRVPQVLNYYGVLEYSPELRKMIQENIPMENGSPMEVEIRGNTIWAVELICQELKSRLSSSTDIVINPSIVDYYLWEHRIAKAKEMASVGFHKTRCIYY</sequence>